<organism evidence="2">
    <name type="scientific">marine sediment metagenome</name>
    <dbReference type="NCBI Taxonomy" id="412755"/>
    <lineage>
        <taxon>unclassified sequences</taxon>
        <taxon>metagenomes</taxon>
        <taxon>ecological metagenomes</taxon>
    </lineage>
</organism>
<dbReference type="InterPro" id="IPR036390">
    <property type="entry name" value="WH_DNA-bd_sf"/>
</dbReference>
<dbReference type="InterPro" id="IPR000835">
    <property type="entry name" value="HTH_MarR-typ"/>
</dbReference>
<dbReference type="InterPro" id="IPR022687">
    <property type="entry name" value="HTH_DTXR"/>
</dbReference>
<dbReference type="PROSITE" id="PS50944">
    <property type="entry name" value="HTH_DTXR"/>
    <property type="match status" value="1"/>
</dbReference>
<reference evidence="2" key="1">
    <citation type="journal article" date="2014" name="Front. Microbiol.">
        <title>High frequency of phylogenetically diverse reductive dehalogenase-homologous genes in deep subseafloor sedimentary metagenomes.</title>
        <authorList>
            <person name="Kawai M."/>
            <person name="Futagami T."/>
            <person name="Toyoda A."/>
            <person name="Takaki Y."/>
            <person name="Nishi S."/>
            <person name="Hori S."/>
            <person name="Arai W."/>
            <person name="Tsubouchi T."/>
            <person name="Morono Y."/>
            <person name="Uchiyama I."/>
            <person name="Ito T."/>
            <person name="Fujiyama A."/>
            <person name="Inagaki F."/>
            <person name="Takami H."/>
        </authorList>
    </citation>
    <scope>NUCLEOTIDE SEQUENCE</scope>
    <source>
        <strain evidence="2">Expedition CK06-06</strain>
    </source>
</reference>
<feature type="domain" description="HTH dtxR-type" evidence="1">
    <location>
        <begin position="18"/>
        <end position="74"/>
    </location>
</feature>
<evidence type="ECO:0000259" key="1">
    <source>
        <dbReference type="PROSITE" id="PS50944"/>
    </source>
</evidence>
<dbReference type="Pfam" id="PF01325">
    <property type="entry name" value="Fe_dep_repress"/>
    <property type="match status" value="1"/>
</dbReference>
<evidence type="ECO:0000313" key="2">
    <source>
        <dbReference type="EMBL" id="GAG58957.1"/>
    </source>
</evidence>
<dbReference type="SMART" id="SM00347">
    <property type="entry name" value="HTH_MARR"/>
    <property type="match status" value="1"/>
</dbReference>
<dbReference type="InterPro" id="IPR050536">
    <property type="entry name" value="DtxR_MntR_Metal-Reg"/>
</dbReference>
<name>X0ZLM8_9ZZZZ</name>
<dbReference type="EMBL" id="BART01006174">
    <property type="protein sequence ID" value="GAG58957.1"/>
    <property type="molecule type" value="Genomic_DNA"/>
</dbReference>
<comment type="caution">
    <text evidence="2">The sequence shown here is derived from an EMBL/GenBank/DDBJ whole genome shotgun (WGS) entry which is preliminary data.</text>
</comment>
<dbReference type="GO" id="GO:0003700">
    <property type="term" value="F:DNA-binding transcription factor activity"/>
    <property type="evidence" value="ECO:0007669"/>
    <property type="project" value="InterPro"/>
</dbReference>
<proteinExistence type="predicted"/>
<dbReference type="InterPro" id="IPR022689">
    <property type="entry name" value="Iron_dep_repressor"/>
</dbReference>
<dbReference type="SMART" id="SM00529">
    <property type="entry name" value="HTH_DTXR"/>
    <property type="match status" value="1"/>
</dbReference>
<dbReference type="GO" id="GO:0046914">
    <property type="term" value="F:transition metal ion binding"/>
    <property type="evidence" value="ECO:0007669"/>
    <property type="project" value="InterPro"/>
</dbReference>
<dbReference type="SUPFAM" id="SSF46785">
    <property type="entry name" value="Winged helix' DNA-binding domain"/>
    <property type="match status" value="1"/>
</dbReference>
<accession>X0ZLM8</accession>
<dbReference type="Gene3D" id="1.10.10.10">
    <property type="entry name" value="Winged helix-like DNA-binding domain superfamily/Winged helix DNA-binding domain"/>
    <property type="match status" value="1"/>
</dbReference>
<dbReference type="PANTHER" id="PTHR33238">
    <property type="entry name" value="IRON (METAL) DEPENDENT REPRESSOR, DTXR FAMILY"/>
    <property type="match status" value="1"/>
</dbReference>
<dbReference type="AlphaFoldDB" id="X0ZLM8"/>
<gene>
    <name evidence="2" type="ORF">S01H4_14060</name>
</gene>
<dbReference type="InterPro" id="IPR036388">
    <property type="entry name" value="WH-like_DNA-bd_sf"/>
</dbReference>
<dbReference type="PANTHER" id="PTHR33238:SF7">
    <property type="entry name" value="IRON-DEPENDENT TRANSCRIPTIONAL REGULATOR"/>
    <property type="match status" value="1"/>
</dbReference>
<protein>
    <recommendedName>
        <fullName evidence="1">HTH dtxR-type domain-containing protein</fullName>
    </recommendedName>
</protein>
<sequence length="150" mass="17419">METVDSALKKIPESQQRYLDAIYLISKTKKAGWVSNKEIKEFLKVRPSSVTNMLRQLKEGGFISWAPRKGIRLTKEGKKVATRLEQIDSLLRDFFSTILKIKDEELVTSLSCAVEHHIFEQKDEVYQNLKKFIGKREDILKCLEELDDSE</sequence>
<dbReference type="GO" id="GO:0003677">
    <property type="term" value="F:DNA binding"/>
    <property type="evidence" value="ECO:0007669"/>
    <property type="project" value="InterPro"/>
</dbReference>